<name>A0ABV3WXV5_9HYPH</name>
<dbReference type="InterPro" id="IPR020471">
    <property type="entry name" value="AKR"/>
</dbReference>
<sequence length="340" mass="37011">MQVKVSQRRAVGRAGLELTALGLGCAAFGGLYRPIAATDALAALRTAWQAGIRHFDAAPMYGLGRAEHLLGHFLREESGNVDEAVISTKVGRLMALPRPGRELPPEPPKNPFDSGWNNGLGFREVFDYSYDGLMRSFDDSQQRLGLPGIDLLFVHDIGRVTHGERHDRTWKDLTGGGFRALVELRDAGLIKGFGLGVNETQAIDEAMNETDLDCCLLAGRYTLLDRSGDELLAKARSRNVSIVAGGVYNSGILAARNAADRKFDYRDAPAEIVERVDRLAAICARFDVPLGAAAVQFPMRNEAITSVLVGARSVDDVTTSIDWFEREIPDALWSELDAAA</sequence>
<protein>
    <submittedName>
        <fullName evidence="2">Aldo/keto reductase</fullName>
    </submittedName>
</protein>
<evidence type="ECO:0000313" key="3">
    <source>
        <dbReference type="Proteomes" id="UP001559025"/>
    </source>
</evidence>
<reference evidence="2 3" key="1">
    <citation type="submission" date="2024-01" db="EMBL/GenBank/DDBJ databases">
        <title>New evidence supports the origin of RcGTA from prophage.</title>
        <authorList>
            <person name="Xu Y."/>
            <person name="Liu B."/>
            <person name="Chen F."/>
        </authorList>
    </citation>
    <scope>NUCLEOTIDE SEQUENCE [LARGE SCALE GENOMIC DNA]</scope>
    <source>
        <strain evidence="2 3">CBW1107-2</strain>
    </source>
</reference>
<dbReference type="PANTHER" id="PTHR42686">
    <property type="entry name" value="GH17980P-RELATED"/>
    <property type="match status" value="1"/>
</dbReference>
<accession>A0ABV3WXV5</accession>
<dbReference type="InterPro" id="IPR036812">
    <property type="entry name" value="NAD(P)_OxRdtase_dom_sf"/>
</dbReference>
<dbReference type="SUPFAM" id="SSF51430">
    <property type="entry name" value="NAD(P)-linked oxidoreductase"/>
    <property type="match status" value="1"/>
</dbReference>
<dbReference type="Proteomes" id="UP001559025">
    <property type="component" value="Unassembled WGS sequence"/>
</dbReference>
<evidence type="ECO:0000313" key="2">
    <source>
        <dbReference type="EMBL" id="MEX4009350.1"/>
    </source>
</evidence>
<dbReference type="RefSeq" id="WP_368804276.1">
    <property type="nucleotide sequence ID" value="NZ_JAZHFV010000006.1"/>
</dbReference>
<dbReference type="PANTHER" id="PTHR42686:SF1">
    <property type="entry name" value="GH17980P-RELATED"/>
    <property type="match status" value="1"/>
</dbReference>
<dbReference type="Gene3D" id="3.20.20.100">
    <property type="entry name" value="NADP-dependent oxidoreductase domain"/>
    <property type="match status" value="1"/>
</dbReference>
<dbReference type="Pfam" id="PF00248">
    <property type="entry name" value="Aldo_ket_red"/>
    <property type="match status" value="1"/>
</dbReference>
<comment type="caution">
    <text evidence="2">The sequence shown here is derived from an EMBL/GenBank/DDBJ whole genome shotgun (WGS) entry which is preliminary data.</text>
</comment>
<dbReference type="EMBL" id="JAZHFV010000006">
    <property type="protein sequence ID" value="MEX4009350.1"/>
    <property type="molecule type" value="Genomic_DNA"/>
</dbReference>
<keyword evidence="3" id="KW-1185">Reference proteome</keyword>
<evidence type="ECO:0000259" key="1">
    <source>
        <dbReference type="Pfam" id="PF00248"/>
    </source>
</evidence>
<organism evidence="2 3">
    <name type="scientific">Neoaquamicrobium sediminum</name>
    <dbReference type="NCBI Taxonomy" id="1849104"/>
    <lineage>
        <taxon>Bacteria</taxon>
        <taxon>Pseudomonadati</taxon>
        <taxon>Pseudomonadota</taxon>
        <taxon>Alphaproteobacteria</taxon>
        <taxon>Hyphomicrobiales</taxon>
        <taxon>Phyllobacteriaceae</taxon>
        <taxon>Neoaquamicrobium</taxon>
    </lineage>
</organism>
<feature type="domain" description="NADP-dependent oxidoreductase" evidence="1">
    <location>
        <begin position="21"/>
        <end position="339"/>
    </location>
</feature>
<gene>
    <name evidence="2" type="ORF">V1479_18715</name>
</gene>
<proteinExistence type="predicted"/>
<dbReference type="InterPro" id="IPR023210">
    <property type="entry name" value="NADP_OxRdtase_dom"/>
</dbReference>